<reference evidence="2 3" key="1">
    <citation type="submission" date="2016-01" db="EMBL/GenBank/DDBJ databases">
        <title>The draft genome sequence of Aquimarina sp. RZW4-3-2.</title>
        <authorList>
            <person name="Wang Y."/>
        </authorList>
    </citation>
    <scope>NUCLEOTIDE SEQUENCE [LARGE SCALE GENOMIC DNA]</scope>
    <source>
        <strain evidence="2 3">RZW4-3-2</strain>
    </source>
</reference>
<dbReference type="PANTHER" id="PTHR46825:SF15">
    <property type="entry name" value="BETA-LACTAMASE-RELATED DOMAIN-CONTAINING PROTEIN"/>
    <property type="match status" value="1"/>
</dbReference>
<dbReference type="OrthoDB" id="1522765at2"/>
<protein>
    <recommendedName>
        <fullName evidence="1">Beta-lactamase-related domain-containing protein</fullName>
    </recommendedName>
</protein>
<evidence type="ECO:0000259" key="1">
    <source>
        <dbReference type="Pfam" id="PF00144"/>
    </source>
</evidence>
<name>A0A162YW65_9FLAO</name>
<dbReference type="InterPro" id="IPR012338">
    <property type="entry name" value="Beta-lactam/transpept-like"/>
</dbReference>
<dbReference type="Proteomes" id="UP000076715">
    <property type="component" value="Unassembled WGS sequence"/>
</dbReference>
<evidence type="ECO:0000313" key="3">
    <source>
        <dbReference type="Proteomes" id="UP000076715"/>
    </source>
</evidence>
<feature type="domain" description="Beta-lactamase-related" evidence="1">
    <location>
        <begin position="63"/>
        <end position="394"/>
    </location>
</feature>
<dbReference type="Pfam" id="PF00144">
    <property type="entry name" value="Beta-lactamase"/>
    <property type="match status" value="1"/>
</dbReference>
<dbReference type="AlphaFoldDB" id="A0A162YW65"/>
<dbReference type="Gene3D" id="3.40.710.10">
    <property type="entry name" value="DD-peptidase/beta-lactamase superfamily"/>
    <property type="match status" value="1"/>
</dbReference>
<dbReference type="SUPFAM" id="SSF56601">
    <property type="entry name" value="beta-lactamase/transpeptidase-like"/>
    <property type="match status" value="1"/>
</dbReference>
<gene>
    <name evidence="2" type="ORF">AWE51_12720</name>
</gene>
<comment type="caution">
    <text evidence="2">The sequence shown here is derived from an EMBL/GenBank/DDBJ whole genome shotgun (WGS) entry which is preliminary data.</text>
</comment>
<evidence type="ECO:0000313" key="2">
    <source>
        <dbReference type="EMBL" id="KZS39398.1"/>
    </source>
</evidence>
<dbReference type="RefSeq" id="WP_082832533.1">
    <property type="nucleotide sequence ID" value="NZ_LQRT01000035.1"/>
</dbReference>
<sequence length="426" mass="47705">MKKYLAIVTPSMLLVVLLFSFISAKQPEHVKIEHAKKVQFPQPESAEAYFPDIHKRRLTDAIKKYFDKAVKNKQIVGASVAIVKCDSIIYSGGFGHRNIALKNKVNSETVFRIGSVSKGFAGILAGIHVEDGLINWEDRIVDHIPGFKLANKTNTDQVTISNVLSHTSGLPYHSFTNLVEDGLSLSTIAGRFNEVLPLDKPGSIYNYQNAVFALSGEIIERKTGKLLKDIIQERIFNPLQMETASASYEALQESDNVALPHQKVRYGWRSKPINKKYYNAVAAGGVNASARDMGKWMKFLLGNNPEVLMPKVIEDVFTPVVQVGGRRNYYQRWPGYNSSFYGMGWRIHEFKDDNTKGINKVIHHGGGVNNYRSEIALFPNEDLGICVLFNSPNKLAKNCIPELHKIIEEVLNIPTKEVFKTSLVAL</sequence>
<accession>A0A162YW65</accession>
<proteinExistence type="predicted"/>
<organism evidence="2 3">
    <name type="scientific">Aquimarina aggregata</name>
    <dbReference type="NCBI Taxonomy" id="1642818"/>
    <lineage>
        <taxon>Bacteria</taxon>
        <taxon>Pseudomonadati</taxon>
        <taxon>Bacteroidota</taxon>
        <taxon>Flavobacteriia</taxon>
        <taxon>Flavobacteriales</taxon>
        <taxon>Flavobacteriaceae</taxon>
        <taxon>Aquimarina</taxon>
    </lineage>
</organism>
<dbReference type="EMBL" id="LQRT01000035">
    <property type="protein sequence ID" value="KZS39398.1"/>
    <property type="molecule type" value="Genomic_DNA"/>
</dbReference>
<keyword evidence="3" id="KW-1185">Reference proteome</keyword>
<dbReference type="STRING" id="1642818.AWE51_12720"/>
<dbReference type="PANTHER" id="PTHR46825">
    <property type="entry name" value="D-ALANYL-D-ALANINE-CARBOXYPEPTIDASE/ENDOPEPTIDASE AMPH"/>
    <property type="match status" value="1"/>
</dbReference>
<dbReference type="InterPro" id="IPR050491">
    <property type="entry name" value="AmpC-like"/>
</dbReference>
<dbReference type="InterPro" id="IPR001466">
    <property type="entry name" value="Beta-lactam-related"/>
</dbReference>